<dbReference type="Gramene" id="EOY16476">
    <property type="protein sequence ID" value="EOY16476"/>
    <property type="gene ID" value="TCM_035245"/>
</dbReference>
<dbReference type="HOGENOM" id="CLU_2610876_0_0_1"/>
<dbReference type="AlphaFoldDB" id="A0A061FHC3"/>
<reference evidence="1 2" key="1">
    <citation type="journal article" date="2013" name="Genome Biol.">
        <title>The genome sequence of the most widely cultivated cacao type and its use to identify candidate genes regulating pod color.</title>
        <authorList>
            <person name="Motamayor J.C."/>
            <person name="Mockaitis K."/>
            <person name="Schmutz J."/>
            <person name="Haiminen N."/>
            <person name="Iii D.L."/>
            <person name="Cornejo O."/>
            <person name="Findley S.D."/>
            <person name="Zheng P."/>
            <person name="Utro F."/>
            <person name="Royaert S."/>
            <person name="Saski C."/>
            <person name="Jenkins J."/>
            <person name="Podicheti R."/>
            <person name="Zhao M."/>
            <person name="Scheffler B.E."/>
            <person name="Stack J.C."/>
            <person name="Feltus F.A."/>
            <person name="Mustiga G.M."/>
            <person name="Amores F."/>
            <person name="Phillips W."/>
            <person name="Marelli J.P."/>
            <person name="May G.D."/>
            <person name="Shapiro H."/>
            <person name="Ma J."/>
            <person name="Bustamante C.D."/>
            <person name="Schnell R.J."/>
            <person name="Main D."/>
            <person name="Gilbert D."/>
            <person name="Parida L."/>
            <person name="Kuhn D.N."/>
        </authorList>
    </citation>
    <scope>NUCLEOTIDE SEQUENCE [LARGE SCALE GENOMIC DNA]</scope>
    <source>
        <strain evidence="2">cv. Matina 1-6</strain>
    </source>
</reference>
<proteinExistence type="predicted"/>
<evidence type="ECO:0000313" key="2">
    <source>
        <dbReference type="Proteomes" id="UP000026915"/>
    </source>
</evidence>
<protein>
    <submittedName>
        <fullName evidence="1">Uncharacterized protein</fullName>
    </submittedName>
</protein>
<dbReference type="Proteomes" id="UP000026915">
    <property type="component" value="Chromosome 8"/>
</dbReference>
<evidence type="ECO:0000313" key="1">
    <source>
        <dbReference type="EMBL" id="EOY16476.1"/>
    </source>
</evidence>
<keyword evidence="2" id="KW-1185">Reference proteome</keyword>
<name>A0A061FHC3_THECC</name>
<organism evidence="1 2">
    <name type="scientific">Theobroma cacao</name>
    <name type="common">Cacao</name>
    <name type="synonym">Cocoa</name>
    <dbReference type="NCBI Taxonomy" id="3641"/>
    <lineage>
        <taxon>Eukaryota</taxon>
        <taxon>Viridiplantae</taxon>
        <taxon>Streptophyta</taxon>
        <taxon>Embryophyta</taxon>
        <taxon>Tracheophyta</taxon>
        <taxon>Spermatophyta</taxon>
        <taxon>Magnoliopsida</taxon>
        <taxon>eudicotyledons</taxon>
        <taxon>Gunneridae</taxon>
        <taxon>Pentapetalae</taxon>
        <taxon>rosids</taxon>
        <taxon>malvids</taxon>
        <taxon>Malvales</taxon>
        <taxon>Malvaceae</taxon>
        <taxon>Byttnerioideae</taxon>
        <taxon>Theobroma</taxon>
    </lineage>
</organism>
<dbReference type="OMA" id="FQSNDNH"/>
<dbReference type="InParanoid" id="A0A061FHC3"/>
<sequence length="79" mass="9041">MEMRVHPGQVNIEAGGAQRVRAEAETRFKAKNGSVFPKKKKKLVKKRMLDCVVKFFPSLFTSFKASQSKQTQMQKVKHC</sequence>
<gene>
    <name evidence="1" type="ORF">TCM_035245</name>
</gene>
<accession>A0A061FHC3</accession>
<dbReference type="EMBL" id="CM001886">
    <property type="protein sequence ID" value="EOY16476.1"/>
    <property type="molecule type" value="Genomic_DNA"/>
</dbReference>